<dbReference type="InterPro" id="IPR011662">
    <property type="entry name" value="Secretin/TonB_short_N"/>
</dbReference>
<evidence type="ECO:0000256" key="1">
    <source>
        <dbReference type="ARBA" id="ARBA00004370"/>
    </source>
</evidence>
<evidence type="ECO:0000256" key="8">
    <source>
        <dbReference type="RuleBase" id="RU004004"/>
    </source>
</evidence>
<reference evidence="11 12" key="1">
    <citation type="submission" date="2019-08" db="EMBL/GenBank/DDBJ databases">
        <title>Complete genome sequence of Candidatus Uab amorphum.</title>
        <authorList>
            <person name="Shiratori T."/>
            <person name="Suzuki S."/>
            <person name="Kakizawa Y."/>
            <person name="Ishida K."/>
        </authorList>
    </citation>
    <scope>NUCLEOTIDE SEQUENCE [LARGE SCALE GENOMIC DNA]</scope>
    <source>
        <strain evidence="11 12">SRT547</strain>
    </source>
</reference>
<evidence type="ECO:0000256" key="7">
    <source>
        <dbReference type="RuleBase" id="RU004003"/>
    </source>
</evidence>
<dbReference type="InterPro" id="IPR004846">
    <property type="entry name" value="T2SS/T3SS_dom"/>
</dbReference>
<dbReference type="PANTHER" id="PTHR30604:SF1">
    <property type="entry name" value="DNA UTILIZATION PROTEIN HOFQ"/>
    <property type="match status" value="1"/>
</dbReference>
<dbReference type="InterPro" id="IPR038591">
    <property type="entry name" value="NolW-like_sf"/>
</dbReference>
<feature type="signal peptide" evidence="9">
    <location>
        <begin position="1"/>
        <end position="21"/>
    </location>
</feature>
<dbReference type="Pfam" id="PF00263">
    <property type="entry name" value="Secretin"/>
    <property type="match status" value="1"/>
</dbReference>
<dbReference type="KEGG" id="uam:UABAM_06042"/>
<comment type="subcellular location">
    <subcellularLocation>
        <location evidence="8">Cell outer membrane</location>
    </subcellularLocation>
    <subcellularLocation>
        <location evidence="1">Membrane</location>
    </subcellularLocation>
</comment>
<proteinExistence type="inferred from homology"/>
<accession>A0A5S9IV08</accession>
<dbReference type="InterPro" id="IPR051808">
    <property type="entry name" value="Type_IV_pilus_biogenesis"/>
</dbReference>
<evidence type="ECO:0000256" key="4">
    <source>
        <dbReference type="ARBA" id="ARBA00022729"/>
    </source>
</evidence>
<dbReference type="PRINTS" id="PR00811">
    <property type="entry name" value="BCTERIALGSPD"/>
</dbReference>
<dbReference type="Proteomes" id="UP000326354">
    <property type="component" value="Chromosome"/>
</dbReference>
<feature type="domain" description="Secretin/TonB short N-terminal" evidence="10">
    <location>
        <begin position="131"/>
        <end position="179"/>
    </location>
</feature>
<dbReference type="Pfam" id="PF03958">
    <property type="entry name" value="Secretin_N"/>
    <property type="match status" value="1"/>
</dbReference>
<dbReference type="GO" id="GO:0009306">
    <property type="term" value="P:protein secretion"/>
    <property type="evidence" value="ECO:0007669"/>
    <property type="project" value="InterPro"/>
</dbReference>
<evidence type="ECO:0000256" key="5">
    <source>
        <dbReference type="ARBA" id="ARBA00023136"/>
    </source>
</evidence>
<dbReference type="SMART" id="SM00965">
    <property type="entry name" value="STN"/>
    <property type="match status" value="1"/>
</dbReference>
<sequence length="603" mass="67768">MRFCYIFAIIICCLLTLPIQAQQSTPPQARSELISIDVRDKPFSDIIEGIREQTNKNIIYDDEIKDVYVTIKLVQLPWLMVLKTIAKRHNCIVEELDLQVIKISKPAVVRMEFSGADIRDVIDQIAGLANKNIIISEAVKGPVNLRLHDVAWRDALDAIVKNSGFVIVEENNILRVVRPEDIETQVETAIFRLRYIRPKSPFVAQMQSNFVFSPNQQQIQQGQTPQIGQGSGVQTSNFSLLNALQTVVTPNRGKITYDDGTNTLVITDTRPKLDKMAQIIKKLDKEPRQIFIDVKFVQTQNSDIFNFGLGFGDTGIEITHTFPDLLSRLPFTNGDSGFEDVIAFATDAQRDEGIPNDANIEAIQDNDGPINEVGQLDFKNTQFVFKLFKQDVKTKVIQAPKLITLDHHEATIFVGDTISFAKTEFIENDNGNLSVQLVEADDSPVTEGFQLLVVPHVIPDTNKVQLTVVLSNTLLSGQDDNAGIAGFNRFVAGDVEILLPQLTEQVVVTHMILESSQTAIVGGLLQITETENINKVPFLGDLPMLGYFFKRKDINKQKDDLFIFITPRIVESAQNTQQKLRVDINDYRKRDEKQFNTIWGGNK</sequence>
<keyword evidence="12" id="KW-1185">Reference proteome</keyword>
<keyword evidence="3" id="KW-0812">Transmembrane</keyword>
<evidence type="ECO:0000313" key="11">
    <source>
        <dbReference type="EMBL" id="BBM87630.1"/>
    </source>
</evidence>
<dbReference type="InterPro" id="IPR049371">
    <property type="entry name" value="GspD-like_N0"/>
</dbReference>
<gene>
    <name evidence="11" type="ORF">UABAM_06042</name>
</gene>
<dbReference type="EMBL" id="AP019860">
    <property type="protein sequence ID" value="BBM87630.1"/>
    <property type="molecule type" value="Genomic_DNA"/>
</dbReference>
<comment type="similarity">
    <text evidence="7">Belongs to the bacterial secretin family.</text>
</comment>
<feature type="chain" id="PRO_5025001878" evidence="9">
    <location>
        <begin position="22"/>
        <end position="603"/>
    </location>
</feature>
<dbReference type="RefSeq" id="WP_151971639.1">
    <property type="nucleotide sequence ID" value="NZ_AP019860.1"/>
</dbReference>
<name>A0A5S9IV08_UABAM</name>
<dbReference type="GO" id="GO:0009279">
    <property type="term" value="C:cell outer membrane"/>
    <property type="evidence" value="ECO:0007669"/>
    <property type="project" value="UniProtKB-SubCell"/>
</dbReference>
<dbReference type="OrthoDB" id="9813141at2"/>
<dbReference type="Gene3D" id="3.30.1370.130">
    <property type="match status" value="2"/>
</dbReference>
<evidence type="ECO:0000259" key="10">
    <source>
        <dbReference type="SMART" id="SM00965"/>
    </source>
</evidence>
<dbReference type="PANTHER" id="PTHR30604">
    <property type="entry name" value="PROTEIN TRANSPORT PROTEIN HOFQ"/>
    <property type="match status" value="1"/>
</dbReference>
<keyword evidence="6" id="KW-0998">Cell outer membrane</keyword>
<evidence type="ECO:0000256" key="6">
    <source>
        <dbReference type="ARBA" id="ARBA00023237"/>
    </source>
</evidence>
<evidence type="ECO:0000256" key="2">
    <source>
        <dbReference type="ARBA" id="ARBA00022448"/>
    </source>
</evidence>
<dbReference type="InterPro" id="IPR005644">
    <property type="entry name" value="NolW-like"/>
</dbReference>
<dbReference type="Pfam" id="PF21305">
    <property type="entry name" value="type_II_gspD_N0"/>
    <property type="match status" value="1"/>
</dbReference>
<protein>
    <submittedName>
        <fullName evidence="11">Pilus modification protein PilQ</fullName>
    </submittedName>
</protein>
<evidence type="ECO:0000256" key="3">
    <source>
        <dbReference type="ARBA" id="ARBA00022692"/>
    </source>
</evidence>
<keyword evidence="5" id="KW-0472">Membrane</keyword>
<evidence type="ECO:0000313" key="12">
    <source>
        <dbReference type="Proteomes" id="UP000326354"/>
    </source>
</evidence>
<dbReference type="AlphaFoldDB" id="A0A5S9IV08"/>
<organism evidence="11 12">
    <name type="scientific">Uabimicrobium amorphum</name>
    <dbReference type="NCBI Taxonomy" id="2596890"/>
    <lineage>
        <taxon>Bacteria</taxon>
        <taxon>Pseudomonadati</taxon>
        <taxon>Planctomycetota</taxon>
        <taxon>Candidatus Uabimicrobiia</taxon>
        <taxon>Candidatus Uabimicrobiales</taxon>
        <taxon>Candidatus Uabimicrobiaceae</taxon>
        <taxon>Candidatus Uabimicrobium</taxon>
    </lineage>
</organism>
<keyword evidence="4 9" id="KW-0732">Signal</keyword>
<evidence type="ECO:0000256" key="9">
    <source>
        <dbReference type="SAM" id="SignalP"/>
    </source>
</evidence>
<dbReference type="InterPro" id="IPR001775">
    <property type="entry name" value="GspD/PilQ"/>
</dbReference>
<dbReference type="Gene3D" id="3.30.1370.120">
    <property type="match status" value="1"/>
</dbReference>
<keyword evidence="2 8" id="KW-0813">Transport</keyword>